<accession>A0ABY7DV50</accession>
<dbReference type="Gene3D" id="1.25.40.10">
    <property type="entry name" value="Tetratricopeptide repeat domain"/>
    <property type="match status" value="2"/>
</dbReference>
<evidence type="ECO:0000313" key="3">
    <source>
        <dbReference type="Proteomes" id="UP001164746"/>
    </source>
</evidence>
<feature type="compositionally biased region" description="Polar residues" evidence="1">
    <location>
        <begin position="743"/>
        <end position="761"/>
    </location>
</feature>
<evidence type="ECO:0000256" key="1">
    <source>
        <dbReference type="SAM" id="MobiDB-lite"/>
    </source>
</evidence>
<gene>
    <name evidence="2" type="ORF">MAR_024935</name>
</gene>
<dbReference type="Pfam" id="PF13424">
    <property type="entry name" value="TPR_12"/>
    <property type="match status" value="1"/>
</dbReference>
<feature type="region of interest" description="Disordered" evidence="1">
    <location>
        <begin position="518"/>
        <end position="766"/>
    </location>
</feature>
<feature type="region of interest" description="Disordered" evidence="1">
    <location>
        <begin position="802"/>
        <end position="822"/>
    </location>
</feature>
<feature type="compositionally biased region" description="Polar residues" evidence="1">
    <location>
        <begin position="677"/>
        <end position="688"/>
    </location>
</feature>
<dbReference type="Proteomes" id="UP001164746">
    <property type="component" value="Chromosome 3"/>
</dbReference>
<dbReference type="InterPro" id="IPR019734">
    <property type="entry name" value="TPR_rpt"/>
</dbReference>
<feature type="compositionally biased region" description="Acidic residues" evidence="1">
    <location>
        <begin position="595"/>
        <end position="604"/>
    </location>
</feature>
<reference evidence="2" key="1">
    <citation type="submission" date="2022-11" db="EMBL/GenBank/DDBJ databases">
        <title>Centuries of genome instability and evolution in soft-shell clam transmissible cancer (bioRxiv).</title>
        <authorList>
            <person name="Hart S.F.M."/>
            <person name="Yonemitsu M.A."/>
            <person name="Giersch R.M."/>
            <person name="Beal B.F."/>
            <person name="Arriagada G."/>
            <person name="Davis B.W."/>
            <person name="Ostrander E.A."/>
            <person name="Goff S.P."/>
            <person name="Metzger M.J."/>
        </authorList>
    </citation>
    <scope>NUCLEOTIDE SEQUENCE</scope>
    <source>
        <strain evidence="2">MELC-2E11</strain>
        <tissue evidence="2">Siphon/mantle</tissue>
    </source>
</reference>
<evidence type="ECO:0000313" key="2">
    <source>
        <dbReference type="EMBL" id="WAR00563.1"/>
    </source>
</evidence>
<dbReference type="PANTHER" id="PTHR47050">
    <property type="entry name" value="TETRATRICOPEPTIDE REPEAT PROTEIN 24"/>
    <property type="match status" value="1"/>
</dbReference>
<name>A0ABY7DV50_MYAAR</name>
<feature type="compositionally biased region" description="Acidic residues" evidence="1">
    <location>
        <begin position="552"/>
        <end position="570"/>
    </location>
</feature>
<proteinExistence type="predicted"/>
<dbReference type="InterPro" id="IPR024812">
    <property type="entry name" value="TPR_24"/>
</dbReference>
<feature type="compositionally biased region" description="Acidic residues" evidence="1">
    <location>
        <begin position="692"/>
        <end position="709"/>
    </location>
</feature>
<dbReference type="SMART" id="SM00028">
    <property type="entry name" value="TPR"/>
    <property type="match status" value="6"/>
</dbReference>
<dbReference type="Pfam" id="PF13181">
    <property type="entry name" value="TPR_8"/>
    <property type="match status" value="2"/>
</dbReference>
<dbReference type="EMBL" id="CP111014">
    <property type="protein sequence ID" value="WAR00563.1"/>
    <property type="molecule type" value="Genomic_DNA"/>
</dbReference>
<feature type="compositionally biased region" description="Low complexity" evidence="1">
    <location>
        <begin position="605"/>
        <end position="618"/>
    </location>
</feature>
<feature type="region of interest" description="Disordered" evidence="1">
    <location>
        <begin position="472"/>
        <end position="499"/>
    </location>
</feature>
<dbReference type="SUPFAM" id="SSF48452">
    <property type="entry name" value="TPR-like"/>
    <property type="match status" value="3"/>
</dbReference>
<dbReference type="InterPro" id="IPR011990">
    <property type="entry name" value="TPR-like_helical_dom_sf"/>
</dbReference>
<sequence>MKMEQLQFETSNLTSEIGYLALEGKKFHDERNLTEAIKCYDKAYQLSRELNVDEVERTCAFNLGAVFIAEGQVETGLSYLHKATPPEGLSDARCNGDLYFNIGLGQEKLGDEAKALENYEKAFKRYKAYESGNTELLNQCFDKCVYLFVKWKRHVDASRLCQEMADVYDMNNDHLHRAEKLCEKADYLRRGTGVEQGDILKAAEECMNVINSSHPQGTDCHLAGKVLNDLGLVFTQVQEYNHATTCFEKAHEMIQMSHTSNNQLRAVILQNLGAAYNFTCDFQRAIKYHEDAADIYAKIKYRNGQGQCYTNLAFAHSQLGNMKDAEVAFNHALLAAKDTDDKHMKWQAFEGLGAVNFNMGELKRAQKYFISALKNVENNPVSQDRIETKLEQVIQAEVSGFVPMSGRYSSRPGSVQGVPVSQAAHLGYMQTHGPPEEHTQMGSTPRSLSALEQQIIPRHADRMLLAAPPAMSRIQEQQKPRNRKIAIRKKDSYGPHIPKVHRGLATIDSFPTGGFMYGDSTPPISGRASSMRQSTGHRLTLSEESESYSSSSEDDEESSEETEESNPENEQDQRRNLTPVKEDDSLMKYRKAIEERDEEEDTSESDSNSETTDSSSSEIDGDGDDDVDHVNQAQLGQIQRPPPPPTQSPLHTGTQGTYLQPAYKHINSDYPSFPHSDGQQPTTTPVRQSTEDSSEDSEGSDPIEKDDDPSYASIKSVNEKHQHPPSSAGNDHNKGRRKESRIRSQNFFESESTQSDGSDPQSGRYRGDDIIRKMEGMSSHADVSGLEKMPRGQREQFLLHEHQRRQQAETPPDLPPRQTEGNIKSKGCVIISCTIPGTGDTVVFACGSPKFPFTMRMRSFSMKELFPRLRMRAFFRVWNINEYETTAATRDRTIVRRKWTIKKAGPATIVIPTQLNSSFEGENCHYAKVGKYNKEQHGAVNLAEGLGEDPVTNGCRDDIGQQKKHVADEVRYTESQQEVGAGFVQEATLPDRDEQQHVQNDARNNDGDVE</sequence>
<keyword evidence="3" id="KW-1185">Reference proteome</keyword>
<feature type="compositionally biased region" description="Polar residues" evidence="1">
    <location>
        <begin position="648"/>
        <end position="658"/>
    </location>
</feature>
<protein>
    <submittedName>
        <fullName evidence="2">TTC24-like protein</fullName>
    </submittedName>
</protein>
<feature type="compositionally biased region" description="Basic and acidic residues" evidence="1">
    <location>
        <begin position="571"/>
        <end position="594"/>
    </location>
</feature>
<feature type="compositionally biased region" description="Polar residues" evidence="1">
    <location>
        <begin position="527"/>
        <end position="537"/>
    </location>
</feature>
<organism evidence="2 3">
    <name type="scientific">Mya arenaria</name>
    <name type="common">Soft-shell clam</name>
    <dbReference type="NCBI Taxonomy" id="6604"/>
    <lineage>
        <taxon>Eukaryota</taxon>
        <taxon>Metazoa</taxon>
        <taxon>Spiralia</taxon>
        <taxon>Lophotrochozoa</taxon>
        <taxon>Mollusca</taxon>
        <taxon>Bivalvia</taxon>
        <taxon>Autobranchia</taxon>
        <taxon>Heteroconchia</taxon>
        <taxon>Euheterodonta</taxon>
        <taxon>Imparidentia</taxon>
        <taxon>Neoheterodontei</taxon>
        <taxon>Myida</taxon>
        <taxon>Myoidea</taxon>
        <taxon>Myidae</taxon>
        <taxon>Mya</taxon>
    </lineage>
</organism>
<feature type="region of interest" description="Disordered" evidence="1">
    <location>
        <begin position="974"/>
        <end position="1010"/>
    </location>
</feature>
<dbReference type="PANTHER" id="PTHR47050:SF1">
    <property type="entry name" value="TETRATRICOPEPTIDE REPEAT PROTEIN 24-LIKE"/>
    <property type="match status" value="1"/>
</dbReference>